<organism evidence="2 3">
    <name type="scientific">Pleurodeles waltl</name>
    <name type="common">Iberian ribbed newt</name>
    <dbReference type="NCBI Taxonomy" id="8319"/>
    <lineage>
        <taxon>Eukaryota</taxon>
        <taxon>Metazoa</taxon>
        <taxon>Chordata</taxon>
        <taxon>Craniata</taxon>
        <taxon>Vertebrata</taxon>
        <taxon>Euteleostomi</taxon>
        <taxon>Amphibia</taxon>
        <taxon>Batrachia</taxon>
        <taxon>Caudata</taxon>
        <taxon>Salamandroidea</taxon>
        <taxon>Salamandridae</taxon>
        <taxon>Pleurodelinae</taxon>
        <taxon>Pleurodeles</taxon>
    </lineage>
</organism>
<keyword evidence="3" id="KW-1185">Reference proteome</keyword>
<protein>
    <submittedName>
        <fullName evidence="2">Uncharacterized protein</fullName>
    </submittedName>
</protein>
<name>A0AAV7R9K0_PLEWA</name>
<feature type="compositionally biased region" description="Basic and acidic residues" evidence="1">
    <location>
        <begin position="65"/>
        <end position="78"/>
    </location>
</feature>
<evidence type="ECO:0000313" key="3">
    <source>
        <dbReference type="Proteomes" id="UP001066276"/>
    </source>
</evidence>
<dbReference type="AlphaFoldDB" id="A0AAV7R9K0"/>
<sequence length="91" mass="9440">MEAGRAAEAGAETHGAAEASAKSLVQARPGVKRKIVPSTLVPWAGGAHLSPATLSAKPHHPTSSKPREHRGCRGRGDPSELANRGKRGECE</sequence>
<dbReference type="Proteomes" id="UP001066276">
    <property type="component" value="Chromosome 5"/>
</dbReference>
<evidence type="ECO:0000256" key="1">
    <source>
        <dbReference type="SAM" id="MobiDB-lite"/>
    </source>
</evidence>
<reference evidence="2" key="1">
    <citation type="journal article" date="2022" name="bioRxiv">
        <title>Sequencing and chromosome-scale assembly of the giantPleurodeles waltlgenome.</title>
        <authorList>
            <person name="Brown T."/>
            <person name="Elewa A."/>
            <person name="Iarovenko S."/>
            <person name="Subramanian E."/>
            <person name="Araus A.J."/>
            <person name="Petzold A."/>
            <person name="Susuki M."/>
            <person name="Suzuki K.-i.T."/>
            <person name="Hayashi T."/>
            <person name="Toyoda A."/>
            <person name="Oliveira C."/>
            <person name="Osipova E."/>
            <person name="Leigh N.D."/>
            <person name="Simon A."/>
            <person name="Yun M.H."/>
        </authorList>
    </citation>
    <scope>NUCLEOTIDE SEQUENCE</scope>
    <source>
        <strain evidence="2">20211129_DDA</strain>
        <tissue evidence="2">Liver</tissue>
    </source>
</reference>
<gene>
    <name evidence="2" type="ORF">NDU88_001366</name>
</gene>
<proteinExistence type="predicted"/>
<evidence type="ECO:0000313" key="2">
    <source>
        <dbReference type="EMBL" id="KAJ1148537.1"/>
    </source>
</evidence>
<feature type="compositionally biased region" description="Low complexity" evidence="1">
    <location>
        <begin position="1"/>
        <end position="21"/>
    </location>
</feature>
<accession>A0AAV7R9K0</accession>
<comment type="caution">
    <text evidence="2">The sequence shown here is derived from an EMBL/GenBank/DDBJ whole genome shotgun (WGS) entry which is preliminary data.</text>
</comment>
<feature type="region of interest" description="Disordered" evidence="1">
    <location>
        <begin position="1"/>
        <end position="91"/>
    </location>
</feature>
<dbReference type="EMBL" id="JANPWB010000009">
    <property type="protein sequence ID" value="KAJ1148537.1"/>
    <property type="molecule type" value="Genomic_DNA"/>
</dbReference>